<name>A0A5B7E656_PORTR</name>
<evidence type="ECO:0000313" key="2">
    <source>
        <dbReference type="EMBL" id="MPC28805.1"/>
    </source>
</evidence>
<feature type="region of interest" description="Disordered" evidence="1">
    <location>
        <begin position="149"/>
        <end position="175"/>
    </location>
</feature>
<reference evidence="2 3" key="1">
    <citation type="submission" date="2019-05" db="EMBL/GenBank/DDBJ databases">
        <title>Another draft genome of Portunus trituberculatus and its Hox gene families provides insights of decapod evolution.</title>
        <authorList>
            <person name="Jeong J.-H."/>
            <person name="Song I."/>
            <person name="Kim S."/>
            <person name="Choi T."/>
            <person name="Kim D."/>
            <person name="Ryu S."/>
            <person name="Kim W."/>
        </authorList>
    </citation>
    <scope>NUCLEOTIDE SEQUENCE [LARGE SCALE GENOMIC DNA]</scope>
    <source>
        <tissue evidence="2">Muscle</tissue>
    </source>
</reference>
<keyword evidence="3" id="KW-1185">Reference proteome</keyword>
<organism evidence="2 3">
    <name type="scientific">Portunus trituberculatus</name>
    <name type="common">Swimming crab</name>
    <name type="synonym">Neptunus trituberculatus</name>
    <dbReference type="NCBI Taxonomy" id="210409"/>
    <lineage>
        <taxon>Eukaryota</taxon>
        <taxon>Metazoa</taxon>
        <taxon>Ecdysozoa</taxon>
        <taxon>Arthropoda</taxon>
        <taxon>Crustacea</taxon>
        <taxon>Multicrustacea</taxon>
        <taxon>Malacostraca</taxon>
        <taxon>Eumalacostraca</taxon>
        <taxon>Eucarida</taxon>
        <taxon>Decapoda</taxon>
        <taxon>Pleocyemata</taxon>
        <taxon>Brachyura</taxon>
        <taxon>Eubrachyura</taxon>
        <taxon>Portunoidea</taxon>
        <taxon>Portunidae</taxon>
        <taxon>Portuninae</taxon>
        <taxon>Portunus</taxon>
    </lineage>
</organism>
<feature type="compositionally biased region" description="Basic and acidic residues" evidence="1">
    <location>
        <begin position="151"/>
        <end position="168"/>
    </location>
</feature>
<sequence length="175" mass="19536">MEGDTCCWTGSEVEGKEKLLEYGHSLSPLSRTVTASEPRDNSNTKDHRIRNLWGDDDKDNIWSPPPPFPVLPPDLLPPLSPSNHPLSGSRVTPIPFSMMATAQVVNLHSPGLASLFQHPSSSIFCLISSDFYVFSYVSRFRCIDIGSRRRNKEEIKEDKEERRKKGEGRGGAAKP</sequence>
<protein>
    <submittedName>
        <fullName evidence="2">Uncharacterized protein</fullName>
    </submittedName>
</protein>
<gene>
    <name evidence="2" type="ORF">E2C01_022016</name>
</gene>
<evidence type="ECO:0000313" key="3">
    <source>
        <dbReference type="Proteomes" id="UP000324222"/>
    </source>
</evidence>
<feature type="region of interest" description="Disordered" evidence="1">
    <location>
        <begin position="30"/>
        <end position="50"/>
    </location>
</feature>
<evidence type="ECO:0000256" key="1">
    <source>
        <dbReference type="SAM" id="MobiDB-lite"/>
    </source>
</evidence>
<proteinExistence type="predicted"/>
<accession>A0A5B7E656</accession>
<dbReference type="EMBL" id="VSRR010001968">
    <property type="protein sequence ID" value="MPC28805.1"/>
    <property type="molecule type" value="Genomic_DNA"/>
</dbReference>
<dbReference type="AlphaFoldDB" id="A0A5B7E656"/>
<feature type="compositionally biased region" description="Basic and acidic residues" evidence="1">
    <location>
        <begin position="37"/>
        <end position="46"/>
    </location>
</feature>
<comment type="caution">
    <text evidence="2">The sequence shown here is derived from an EMBL/GenBank/DDBJ whole genome shotgun (WGS) entry which is preliminary data.</text>
</comment>
<dbReference type="Proteomes" id="UP000324222">
    <property type="component" value="Unassembled WGS sequence"/>
</dbReference>